<reference evidence="3 4" key="1">
    <citation type="submission" date="2017-09" db="EMBL/GenBank/DDBJ databases">
        <title>Genomic, metabolic, and phenotypic characteristics of bacterial isolates from the natural microbiome of the model nematode Caenorhabditis elegans.</title>
        <authorList>
            <person name="Zimmermann J."/>
            <person name="Obeng N."/>
            <person name="Yang W."/>
            <person name="Obeng O."/>
            <person name="Kissoyan K."/>
            <person name="Pees B."/>
            <person name="Dirksen P."/>
            <person name="Hoppner M."/>
            <person name="Franke A."/>
            <person name="Rosenstiel P."/>
            <person name="Leippe M."/>
            <person name="Dierking K."/>
            <person name="Kaleta C."/>
            <person name="Schulenburg H."/>
        </authorList>
    </citation>
    <scope>NUCLEOTIDE SEQUENCE [LARGE SCALE GENOMIC DNA]</scope>
    <source>
        <strain evidence="1 4">MYb25</strain>
        <strain evidence="2 3">MYb44</strain>
    </source>
</reference>
<sequence length="161" mass="19233">MKTKEFKKEVLEITLRCVDKKPEDWTTFNDKMHTIFLEENYVPTKASLLSNELPILECDLYDSYLLVTSDRVISIINNNYNEIYPNDFYELCNDYEKFNYKKEGAHPKTNIICIQKIDGFKVLLKIDSHYPAFFTKILICNIMLYKKEGRWFLNPSKKNYE</sequence>
<dbReference type="RefSeq" id="WP_105683720.1">
    <property type="nucleotide sequence ID" value="NZ_JBBGZD010000003.1"/>
</dbReference>
<dbReference type="OrthoDB" id="1250435at2"/>
<evidence type="ECO:0000313" key="2">
    <source>
        <dbReference type="EMBL" id="PRB88989.1"/>
    </source>
</evidence>
<gene>
    <name evidence="1" type="ORF">CQ022_18185</name>
    <name evidence="2" type="ORF">CQ033_17080</name>
</gene>
<protein>
    <submittedName>
        <fullName evidence="1">Uncharacterized protein</fullName>
    </submittedName>
</protein>
<accession>A0A2S9CQ39</accession>
<evidence type="ECO:0000313" key="1">
    <source>
        <dbReference type="EMBL" id="PRB82614.1"/>
    </source>
</evidence>
<dbReference type="Proteomes" id="UP000238534">
    <property type="component" value="Unassembled WGS sequence"/>
</dbReference>
<organism evidence="1 4">
    <name type="scientific">Chryseobacterium culicis</name>
    <dbReference type="NCBI Taxonomy" id="680127"/>
    <lineage>
        <taxon>Bacteria</taxon>
        <taxon>Pseudomonadati</taxon>
        <taxon>Bacteroidota</taxon>
        <taxon>Flavobacteriia</taxon>
        <taxon>Flavobacteriales</taxon>
        <taxon>Weeksellaceae</taxon>
        <taxon>Chryseobacterium group</taxon>
        <taxon>Chryseobacterium</taxon>
    </lineage>
</organism>
<name>A0A2S9CQ39_CHRCI</name>
<dbReference type="Proteomes" id="UP000238325">
    <property type="component" value="Unassembled WGS sequence"/>
</dbReference>
<evidence type="ECO:0000313" key="3">
    <source>
        <dbReference type="Proteomes" id="UP000238325"/>
    </source>
</evidence>
<proteinExistence type="predicted"/>
<comment type="caution">
    <text evidence="1">The sequence shown here is derived from an EMBL/GenBank/DDBJ whole genome shotgun (WGS) entry which is preliminary data.</text>
</comment>
<keyword evidence="3" id="KW-1185">Reference proteome</keyword>
<dbReference type="EMBL" id="PCPP01000003">
    <property type="protein sequence ID" value="PRB82614.1"/>
    <property type="molecule type" value="Genomic_DNA"/>
</dbReference>
<evidence type="ECO:0000313" key="4">
    <source>
        <dbReference type="Proteomes" id="UP000238534"/>
    </source>
</evidence>
<dbReference type="AlphaFoldDB" id="A0A2S9CQ39"/>
<dbReference type="EMBL" id="PCPH01000004">
    <property type="protein sequence ID" value="PRB88989.1"/>
    <property type="molecule type" value="Genomic_DNA"/>
</dbReference>